<feature type="region of interest" description="Disordered" evidence="1">
    <location>
        <begin position="1"/>
        <end position="67"/>
    </location>
</feature>
<dbReference type="RefSeq" id="XP_007932368.1">
    <property type="nucleotide sequence ID" value="XM_007934177.1"/>
</dbReference>
<feature type="compositionally biased region" description="Polar residues" evidence="1">
    <location>
        <begin position="110"/>
        <end position="135"/>
    </location>
</feature>
<protein>
    <submittedName>
        <fullName evidence="2">Uncharacterized protein</fullName>
    </submittedName>
</protein>
<accession>M3AIL1</accession>
<proteinExistence type="predicted"/>
<dbReference type="Proteomes" id="UP000016932">
    <property type="component" value="Unassembled WGS sequence"/>
</dbReference>
<sequence>MITRDAEPNTTLSLTNTATQSMNQNGNADNTPSGTEHVPAANNTQNGEGGSAIIRPIDQGDNLNTGAVTRTGAQLGHAPVTEPVERHISNDQSSPPHGVSRADPHAEAQSHGNISTQSHGNPQTEQSVPDTEQNMPTPPVAGQVGTSEGNSAEAQSNGNMSAQSHGNPQTEQNVPGTEQSTSTPPAAGQVGTSQGNSTAESNVDVQSNAGAQANGETDHDMSNTSDQQGGISESSTADANAETQGHGSGPPGHAEGEPMEGVQYSNPSSDSFEGALSSDGESYLATVLGSGPWTLHPNYTHNSDNIWEHAHLALLKLSKDPVNENLASLVSAWADAATKVLPEAVEQCPFDLRLHREVFARVQELCQASHADDSIQEQLKAQADILRQHALRLNMKESLDWTFAIEERRGLATKTPDSEGYSRLAPSNTLPFLESNSRVYFTDRRGRDRGEYADIIAWGKQGYGHQFVINFRRQASNHYMIIKASYFGTGTFNKFLDFNAVAESKIAELEVTPRSKLRRDNYKDLIIKATTRSDGSCVGNVRRHESKAFLHLPNVRLLKELSRKDNDLAFNTDLVAMYETRYEVKAAIDSWRKQAGQEDREGFRWYSLSRENTPAESREARDSTAEPEDTSSNVSTVRAENNAADGVSPTPAQARESNASRASTVQPEGTQSNGSTPSASPNKIKASSSSFSSKWRKYCTRRAPAQARGGNTRAPAQAREGNTRRAPAQATGERSASGAPAAQLEGQPANNTIGAERTVLVSEVRIIQMLENLEGFSRETARRLAALEQRNTDGARAPITNLCRIESDDMCQICYYNFNDSDRKLVEIIWNGLDFHTGEMQRIEV</sequence>
<dbReference type="EMBL" id="KB446571">
    <property type="protein sequence ID" value="EME77043.1"/>
    <property type="molecule type" value="Genomic_DNA"/>
</dbReference>
<dbReference type="HOGENOM" id="CLU_337107_0_0_1"/>
<evidence type="ECO:0000313" key="3">
    <source>
        <dbReference type="Proteomes" id="UP000016932"/>
    </source>
</evidence>
<evidence type="ECO:0000256" key="1">
    <source>
        <dbReference type="SAM" id="MobiDB-lite"/>
    </source>
</evidence>
<dbReference type="AlphaFoldDB" id="M3AIL1"/>
<feature type="region of interest" description="Disordered" evidence="1">
    <location>
        <begin position="85"/>
        <end position="277"/>
    </location>
</feature>
<feature type="compositionally biased region" description="Low complexity" evidence="1">
    <location>
        <begin position="677"/>
        <end position="693"/>
    </location>
</feature>
<organism evidence="2 3">
    <name type="scientific">Pseudocercospora fijiensis (strain CIRAD86)</name>
    <name type="common">Black leaf streak disease fungus</name>
    <name type="synonym">Mycosphaerella fijiensis</name>
    <dbReference type="NCBI Taxonomy" id="383855"/>
    <lineage>
        <taxon>Eukaryota</taxon>
        <taxon>Fungi</taxon>
        <taxon>Dikarya</taxon>
        <taxon>Ascomycota</taxon>
        <taxon>Pezizomycotina</taxon>
        <taxon>Dothideomycetes</taxon>
        <taxon>Dothideomycetidae</taxon>
        <taxon>Mycosphaerellales</taxon>
        <taxon>Mycosphaerellaceae</taxon>
        <taxon>Pseudocercospora</taxon>
    </lineage>
</organism>
<feature type="region of interest" description="Disordered" evidence="1">
    <location>
        <begin position="604"/>
        <end position="750"/>
    </location>
</feature>
<dbReference type="GeneID" id="19334378"/>
<reference evidence="2 3" key="1">
    <citation type="journal article" date="2012" name="PLoS Pathog.">
        <title>Diverse lifestyles and strategies of plant pathogenesis encoded in the genomes of eighteen Dothideomycetes fungi.</title>
        <authorList>
            <person name="Ohm R.A."/>
            <person name="Feau N."/>
            <person name="Henrissat B."/>
            <person name="Schoch C.L."/>
            <person name="Horwitz B.A."/>
            <person name="Barry K.W."/>
            <person name="Condon B.J."/>
            <person name="Copeland A.C."/>
            <person name="Dhillon B."/>
            <person name="Glaser F."/>
            <person name="Hesse C.N."/>
            <person name="Kosti I."/>
            <person name="LaButti K."/>
            <person name="Lindquist E.A."/>
            <person name="Lucas S."/>
            <person name="Salamov A.A."/>
            <person name="Bradshaw R.E."/>
            <person name="Ciuffetti L."/>
            <person name="Hamelin R.C."/>
            <person name="Kema G.H.J."/>
            <person name="Lawrence C."/>
            <person name="Scott J.A."/>
            <person name="Spatafora J.W."/>
            <person name="Turgeon B.G."/>
            <person name="de Wit P.J.G.M."/>
            <person name="Zhong S."/>
            <person name="Goodwin S.B."/>
            <person name="Grigoriev I.V."/>
        </authorList>
    </citation>
    <scope>NUCLEOTIDE SEQUENCE [LARGE SCALE GENOMIC DNA]</scope>
    <source>
        <strain evidence="2 3">CIRAD86</strain>
    </source>
</reference>
<feature type="compositionally biased region" description="Polar residues" evidence="1">
    <location>
        <begin position="222"/>
        <end position="245"/>
    </location>
</feature>
<feature type="compositionally biased region" description="Polar residues" evidence="1">
    <location>
        <begin position="655"/>
        <end position="676"/>
    </location>
</feature>
<dbReference type="eggNOG" id="ENOG502TM43">
    <property type="taxonomic scope" value="Eukaryota"/>
</dbReference>
<feature type="compositionally biased region" description="Polar residues" evidence="1">
    <location>
        <begin position="8"/>
        <end position="34"/>
    </location>
</feature>
<evidence type="ECO:0000313" key="2">
    <source>
        <dbReference type="EMBL" id="EME77043.1"/>
    </source>
</evidence>
<feature type="compositionally biased region" description="Polar residues" evidence="1">
    <location>
        <begin position="630"/>
        <end position="639"/>
    </location>
</feature>
<dbReference type="KEGG" id="pfj:MYCFIDRAFT_180375"/>
<feature type="compositionally biased region" description="Polar residues" evidence="1">
    <location>
        <begin position="144"/>
        <end position="215"/>
    </location>
</feature>
<dbReference type="VEuPathDB" id="FungiDB:MYCFIDRAFT_180375"/>
<keyword evidence="3" id="KW-1185">Reference proteome</keyword>
<name>M3AIL1_PSEFD</name>
<gene>
    <name evidence="2" type="ORF">MYCFIDRAFT_180375</name>
</gene>